<dbReference type="SUPFAM" id="SSF55174">
    <property type="entry name" value="Alpha-L RNA-binding motif"/>
    <property type="match status" value="1"/>
</dbReference>
<dbReference type="GO" id="GO:0019843">
    <property type="term" value="F:rRNA binding"/>
    <property type="evidence" value="ECO:0007669"/>
    <property type="project" value="UniProtKB-KW"/>
</dbReference>
<dbReference type="GO" id="GO:0030515">
    <property type="term" value="F:snoRNA binding"/>
    <property type="evidence" value="ECO:0007669"/>
    <property type="project" value="EnsemblFungi"/>
</dbReference>
<dbReference type="InterPro" id="IPR022801">
    <property type="entry name" value="Ribosomal_uS4"/>
</dbReference>
<dbReference type="STRING" id="796925.A0A137P825"/>
<gene>
    <name evidence="13" type="ORF">CONCODRAFT_78491</name>
</gene>
<evidence type="ECO:0000256" key="1">
    <source>
        <dbReference type="ARBA" id="ARBA00004604"/>
    </source>
</evidence>
<reference evidence="13 14" key="1">
    <citation type="journal article" date="2015" name="Genome Biol. Evol.">
        <title>Phylogenomic analyses indicate that early fungi evolved digesting cell walls of algal ancestors of land plants.</title>
        <authorList>
            <person name="Chang Y."/>
            <person name="Wang S."/>
            <person name="Sekimoto S."/>
            <person name="Aerts A.L."/>
            <person name="Choi C."/>
            <person name="Clum A."/>
            <person name="LaButti K.M."/>
            <person name="Lindquist E.A."/>
            <person name="Yee Ngan C."/>
            <person name="Ohm R.A."/>
            <person name="Salamov A.A."/>
            <person name="Grigoriev I.V."/>
            <person name="Spatafora J.W."/>
            <person name="Berbee M.L."/>
        </authorList>
    </citation>
    <scope>NUCLEOTIDE SEQUENCE [LARGE SCALE GENOMIC DNA]</scope>
    <source>
        <strain evidence="13 14">NRRL 28638</strain>
    </source>
</reference>
<dbReference type="InterPro" id="IPR002942">
    <property type="entry name" value="S4_RNA-bd"/>
</dbReference>
<dbReference type="PANTHER" id="PTHR11831:SF1">
    <property type="entry name" value="U3 SMALL NUCLEOLAR RIBONUCLEOPROTEIN PROTEIN IMP3"/>
    <property type="match status" value="1"/>
</dbReference>
<proteinExistence type="inferred from homology"/>
<evidence type="ECO:0000256" key="4">
    <source>
        <dbReference type="ARBA" id="ARBA00022730"/>
    </source>
</evidence>
<keyword evidence="4" id="KW-0699">rRNA-binding</keyword>
<dbReference type="AlphaFoldDB" id="A0A137P825"/>
<keyword evidence="7" id="KW-0687">Ribonucleoprotein</keyword>
<dbReference type="PROSITE" id="PS50889">
    <property type="entry name" value="S4"/>
    <property type="match status" value="1"/>
</dbReference>
<dbReference type="GO" id="GO:0006364">
    <property type="term" value="P:rRNA processing"/>
    <property type="evidence" value="ECO:0007669"/>
    <property type="project" value="EnsemblFungi"/>
</dbReference>
<feature type="domain" description="Small ribosomal subunit protein uS4 N-terminal" evidence="12">
    <location>
        <begin position="4"/>
        <end position="107"/>
    </location>
</feature>
<evidence type="ECO:0000313" key="14">
    <source>
        <dbReference type="Proteomes" id="UP000070444"/>
    </source>
</evidence>
<evidence type="ECO:0000313" key="13">
    <source>
        <dbReference type="EMBL" id="KXN71150.1"/>
    </source>
</evidence>
<evidence type="ECO:0000256" key="10">
    <source>
        <dbReference type="PROSITE-ProRule" id="PRU00182"/>
    </source>
</evidence>
<dbReference type="OrthoDB" id="10248812at2759"/>
<comment type="subcellular location">
    <subcellularLocation>
        <location evidence="1">Nucleus</location>
        <location evidence="1">Nucleolus</location>
    </subcellularLocation>
</comment>
<organism evidence="13 14">
    <name type="scientific">Conidiobolus coronatus (strain ATCC 28846 / CBS 209.66 / NRRL 28638)</name>
    <name type="common">Delacroixia coronata</name>
    <dbReference type="NCBI Taxonomy" id="796925"/>
    <lineage>
        <taxon>Eukaryota</taxon>
        <taxon>Fungi</taxon>
        <taxon>Fungi incertae sedis</taxon>
        <taxon>Zoopagomycota</taxon>
        <taxon>Entomophthoromycotina</taxon>
        <taxon>Entomophthoromycetes</taxon>
        <taxon>Entomophthorales</taxon>
        <taxon>Ancylistaceae</taxon>
        <taxon>Conidiobolus</taxon>
    </lineage>
</organism>
<protein>
    <recommendedName>
        <fullName evidence="8">U3 small nucleolar ribonucleoprotein protein IMP3</fullName>
    </recommendedName>
    <alternativeName>
        <fullName evidence="9">U3 small nucleolar ribonucleoprotein protein imp3</fullName>
    </alternativeName>
</protein>
<keyword evidence="14" id="KW-1185">Reference proteome</keyword>
<evidence type="ECO:0000256" key="5">
    <source>
        <dbReference type="ARBA" id="ARBA00022884"/>
    </source>
</evidence>
<evidence type="ECO:0000256" key="9">
    <source>
        <dbReference type="ARBA" id="ARBA00072223"/>
    </source>
</evidence>
<dbReference type="PANTHER" id="PTHR11831">
    <property type="entry name" value="30S 40S RIBOSOMAL PROTEIN"/>
    <property type="match status" value="1"/>
</dbReference>
<evidence type="ECO:0000259" key="11">
    <source>
        <dbReference type="SMART" id="SM00363"/>
    </source>
</evidence>
<evidence type="ECO:0000256" key="2">
    <source>
        <dbReference type="ARBA" id="ARBA00007465"/>
    </source>
</evidence>
<dbReference type="EMBL" id="KQ964482">
    <property type="protein sequence ID" value="KXN71150.1"/>
    <property type="molecule type" value="Genomic_DNA"/>
</dbReference>
<dbReference type="Gene3D" id="3.10.290.10">
    <property type="entry name" value="RNA-binding S4 domain"/>
    <property type="match status" value="1"/>
</dbReference>
<dbReference type="OMA" id="FRIKHEQ"/>
<dbReference type="InterPro" id="IPR036986">
    <property type="entry name" value="S4_RNA-bd_sf"/>
</dbReference>
<dbReference type="GO" id="GO:0034457">
    <property type="term" value="C:Mpp10 complex"/>
    <property type="evidence" value="ECO:0007669"/>
    <property type="project" value="EnsemblFungi"/>
</dbReference>
<dbReference type="GO" id="GO:0042274">
    <property type="term" value="P:ribosomal small subunit biogenesis"/>
    <property type="evidence" value="ECO:0007669"/>
    <property type="project" value="EnsemblFungi"/>
</dbReference>
<dbReference type="CDD" id="cd00165">
    <property type="entry name" value="S4"/>
    <property type="match status" value="1"/>
</dbReference>
<dbReference type="InterPro" id="IPR001912">
    <property type="entry name" value="Ribosomal_uS4_N"/>
</dbReference>
<feature type="domain" description="RNA-binding S4" evidence="11">
    <location>
        <begin position="108"/>
        <end position="173"/>
    </location>
</feature>
<sequence length="182" mass="21526">MVRQLKHHESKLLKKVDFLNYKSSNNIREIEVIRRYHLQKREDYTKYNHLANNIKKLVYELSLLDSRDPFRHAKEKAILKKLFDMGIISNEGTLSSCEKISVSAICRRRLPIVMCRLKMAETVKEAVRFVEQGHVRVGPETVTDPAFLVTRNLEDFITWVDTSKIKRKIMKYNDKLDDYDLL</sequence>
<name>A0A137P825_CONC2</name>
<keyword evidence="6" id="KW-0539">Nucleus</keyword>
<evidence type="ECO:0000256" key="6">
    <source>
        <dbReference type="ARBA" id="ARBA00023242"/>
    </source>
</evidence>
<dbReference type="Pfam" id="PF01479">
    <property type="entry name" value="S4"/>
    <property type="match status" value="1"/>
</dbReference>
<dbReference type="Pfam" id="PF00163">
    <property type="entry name" value="Ribosomal_S4"/>
    <property type="match status" value="1"/>
</dbReference>
<dbReference type="GO" id="GO:0140691">
    <property type="term" value="F:RNA folding chaperone"/>
    <property type="evidence" value="ECO:0007669"/>
    <property type="project" value="EnsemblFungi"/>
</dbReference>
<dbReference type="FunFam" id="3.10.290.10:FF:000006">
    <property type="entry name" value="U3 small nucleolar ribonucleoprotein IMP3"/>
    <property type="match status" value="1"/>
</dbReference>
<evidence type="ECO:0000256" key="3">
    <source>
        <dbReference type="ARBA" id="ARBA00022517"/>
    </source>
</evidence>
<dbReference type="Proteomes" id="UP000070444">
    <property type="component" value="Unassembled WGS sequence"/>
</dbReference>
<keyword evidence="5 10" id="KW-0694">RNA-binding</keyword>
<accession>A0A137P825</accession>
<keyword evidence="3" id="KW-0690">Ribosome biogenesis</keyword>
<dbReference type="SMART" id="SM00363">
    <property type="entry name" value="S4"/>
    <property type="match status" value="1"/>
</dbReference>
<dbReference type="GO" id="GO:0032040">
    <property type="term" value="C:small-subunit processome"/>
    <property type="evidence" value="ECO:0007669"/>
    <property type="project" value="EnsemblFungi"/>
</dbReference>
<evidence type="ECO:0000259" key="12">
    <source>
        <dbReference type="SMART" id="SM01390"/>
    </source>
</evidence>
<evidence type="ECO:0000256" key="8">
    <source>
        <dbReference type="ARBA" id="ARBA00069727"/>
    </source>
</evidence>
<dbReference type="SMART" id="SM01390">
    <property type="entry name" value="Ribosomal_S4"/>
    <property type="match status" value="1"/>
</dbReference>
<comment type="similarity">
    <text evidence="2">Belongs to the universal ribosomal protein uS4 family.</text>
</comment>
<evidence type="ECO:0000256" key="7">
    <source>
        <dbReference type="ARBA" id="ARBA00023274"/>
    </source>
</evidence>